<dbReference type="RefSeq" id="WP_009582054.1">
    <property type="nucleotide sequence ID" value="NZ_AMZN01000070.1"/>
</dbReference>
<comment type="caution">
    <text evidence="2">The sequence shown here is derived from an EMBL/GenBank/DDBJ whole genome shotgun (WGS) entry which is preliminary data.</text>
</comment>
<dbReference type="AlphaFoldDB" id="L8JL66"/>
<evidence type="ECO:0008006" key="4">
    <source>
        <dbReference type="Google" id="ProtNLM"/>
    </source>
</evidence>
<dbReference type="STRING" id="1237149.C900_04901"/>
<keyword evidence="1" id="KW-0732">Signal</keyword>
<dbReference type="OrthoDB" id="195456at2"/>
<feature type="chain" id="PRO_5003993856" description="Asparagine synthetase B" evidence="1">
    <location>
        <begin position="24"/>
        <end position="170"/>
    </location>
</feature>
<evidence type="ECO:0000313" key="2">
    <source>
        <dbReference type="EMBL" id="ELR69676.1"/>
    </source>
</evidence>
<keyword evidence="3" id="KW-1185">Reference proteome</keyword>
<evidence type="ECO:0000313" key="3">
    <source>
        <dbReference type="Proteomes" id="UP000011135"/>
    </source>
</evidence>
<dbReference type="EMBL" id="AMZN01000070">
    <property type="protein sequence ID" value="ELR69676.1"/>
    <property type="molecule type" value="Genomic_DNA"/>
</dbReference>
<accession>L8JL66</accession>
<reference evidence="2 3" key="1">
    <citation type="submission" date="2012-12" db="EMBL/GenBank/DDBJ databases">
        <title>Genome assembly of Fulvivirga imtechensis AK7.</title>
        <authorList>
            <person name="Nupur N."/>
            <person name="Khatri I."/>
            <person name="Kumar R."/>
            <person name="Subramanian S."/>
            <person name="Pinnaka A."/>
        </authorList>
    </citation>
    <scope>NUCLEOTIDE SEQUENCE [LARGE SCALE GENOMIC DNA]</scope>
    <source>
        <strain evidence="2 3">AK7</strain>
    </source>
</reference>
<dbReference type="eggNOG" id="COG0457">
    <property type="taxonomic scope" value="Bacteria"/>
</dbReference>
<name>L8JL66_9BACT</name>
<gene>
    <name evidence="2" type="ORF">C900_04901</name>
</gene>
<feature type="signal peptide" evidence="1">
    <location>
        <begin position="1"/>
        <end position="23"/>
    </location>
</feature>
<evidence type="ECO:0000256" key="1">
    <source>
        <dbReference type="SAM" id="SignalP"/>
    </source>
</evidence>
<dbReference type="InterPro" id="IPR021314">
    <property type="entry name" value="DUF2911"/>
</dbReference>
<organism evidence="2 3">
    <name type="scientific">Fulvivirga imtechensis AK7</name>
    <dbReference type="NCBI Taxonomy" id="1237149"/>
    <lineage>
        <taxon>Bacteria</taxon>
        <taxon>Pseudomonadati</taxon>
        <taxon>Bacteroidota</taxon>
        <taxon>Cytophagia</taxon>
        <taxon>Cytophagales</taxon>
        <taxon>Fulvivirgaceae</taxon>
        <taxon>Fulvivirga</taxon>
    </lineage>
</organism>
<sequence length="170" mass="19092">MKKYPIISLALIMTFCLSYDAFAQKEMKSPPATAQGSINGADIVIKYHQPSARGRTIMGELVPYGKVWRTGANNATTIELSKDVKVEGQSLKKGKYALFTIPGEDEWVVIFNKTDNQWGAFNYDEDQDVLRVTVKPQKTGSYVETFTINVEGEGVVLDWENTRIKFKVSE</sequence>
<dbReference type="Proteomes" id="UP000011135">
    <property type="component" value="Unassembled WGS sequence"/>
</dbReference>
<proteinExistence type="predicted"/>
<dbReference type="PATRIC" id="fig|1237149.3.peg.4369"/>
<protein>
    <recommendedName>
        <fullName evidence="4">Asparagine synthetase B</fullName>
    </recommendedName>
</protein>
<dbReference type="Pfam" id="PF11138">
    <property type="entry name" value="DUF2911"/>
    <property type="match status" value="1"/>
</dbReference>